<dbReference type="EMBL" id="BKCP01004738">
    <property type="protein sequence ID" value="GER33283.1"/>
    <property type="molecule type" value="Genomic_DNA"/>
</dbReference>
<keyword evidence="9 11" id="KW-0627">Porphyrin biosynthesis</keyword>
<dbReference type="GO" id="GO:0004729">
    <property type="term" value="F:oxygen-dependent protoporphyrinogen oxidase activity"/>
    <property type="evidence" value="ECO:0007669"/>
    <property type="project" value="UniProtKB-UniRule"/>
</dbReference>
<comment type="subcellular location">
    <subcellularLocation>
        <location evidence="11">Plastid</location>
        <location evidence="11">Chloroplast</location>
    </subcellularLocation>
</comment>
<comment type="catalytic activity">
    <reaction evidence="10 11">
        <text>protoporphyrinogen IX + 3 O2 = protoporphyrin IX + 3 H2O2</text>
        <dbReference type="Rhea" id="RHEA:25576"/>
        <dbReference type="ChEBI" id="CHEBI:15379"/>
        <dbReference type="ChEBI" id="CHEBI:16240"/>
        <dbReference type="ChEBI" id="CHEBI:57306"/>
        <dbReference type="ChEBI" id="CHEBI:57307"/>
        <dbReference type="EC" id="1.3.3.4"/>
    </reaction>
</comment>
<keyword evidence="5 11" id="KW-0285">Flavoprotein</keyword>
<dbReference type="InterPro" id="IPR004572">
    <property type="entry name" value="Protoporphyrinogen_oxidase"/>
</dbReference>
<dbReference type="PANTHER" id="PTHR42923:SF44">
    <property type="entry name" value="PROTOPORPHYRINOGEN OXIDASE 2, CHLOROPLASTIC_MITOCHONDRIAL"/>
    <property type="match status" value="1"/>
</dbReference>
<keyword evidence="6 11" id="KW-0274">FAD</keyword>
<dbReference type="NCBIfam" id="TIGR00562">
    <property type="entry name" value="proto_IX_ox"/>
    <property type="match status" value="1"/>
</dbReference>
<evidence type="ECO:0000256" key="12">
    <source>
        <dbReference type="SAM" id="MobiDB-lite"/>
    </source>
</evidence>
<evidence type="ECO:0000259" key="13">
    <source>
        <dbReference type="Pfam" id="PF01593"/>
    </source>
</evidence>
<dbReference type="Proteomes" id="UP000325081">
    <property type="component" value="Unassembled WGS sequence"/>
</dbReference>
<gene>
    <name evidence="14" type="ORF">STAS_09411</name>
</gene>
<comment type="similarity">
    <text evidence="3 11">Belongs to the protoporphyrinogen/coproporphyrinogen oxidase family. Protoporphyrinogen oxidase subfamily.</text>
</comment>
<dbReference type="SUPFAM" id="SSF54373">
    <property type="entry name" value="FAD-linked reductases, C-terminal domain"/>
    <property type="match status" value="1"/>
</dbReference>
<dbReference type="Pfam" id="PF01593">
    <property type="entry name" value="Amino_oxidase"/>
    <property type="match status" value="2"/>
</dbReference>
<dbReference type="OrthoDB" id="419752at2759"/>
<accession>A0A5A7PK91</accession>
<comment type="function">
    <text evidence="1 11">Catalyzes the 6-electron oxidation of protoporphyrinogen-IX to form protoporphyrin-IX.</text>
</comment>
<dbReference type="SUPFAM" id="SSF51905">
    <property type="entry name" value="FAD/NAD(P)-binding domain"/>
    <property type="match status" value="1"/>
</dbReference>
<sequence length="598" mass="66297">MRLSARHDYCINRFAVTPSTQPKSRVTALAMSSSAKQDKQAYKLKLNGLDVSVFEADGRTGGKLRSILHDGLIWDEGANTMTESEAAVGFLLDNLGLRGKQQFPLSQQKRYIAKNGVPVLLPSNPIALVTSNLLSAGSKLQILSEPFYWKNNDAPKQPDKKESTISPVWGGLINCNVLVTSESMTVMFLSAVLVLSFNVILEKRFSLCHYVLTFIFNDNPEVSFELNEFLLLVVDYLIDPFVAGTNGGDPESLSMRHVFPELWNLEKRFGSIIAGAIQSKLSDRKGTSGGSSPKKKHKRGSFSFVGGMQTIMEFLVRSHLTYIDMLGLKPWTRNIYLTLTDALSNELGEDELAVRSRVLELSCCDSKNSPLSNWSVCYELDGIKRSCEKSFDALIVTAPLSNVKEMKITRRESPFLLDFIPEVSYLPMSVVVTTFKRENVKRPLEGFGVLVPAKEQQNGLKTLGTLFSSMMFPDRAPSDLYLYTTFVGGSRNQELAKASRDQLKQIVTSDLRQLLGAEGEPTFMNHFYWSKAFPLYGHNYDSVIQAIDKMERGLPGFFYAGNHKGGLSVGKAISSGCQAADLVMSYLDSTSDAKGNFS</sequence>
<dbReference type="PANTHER" id="PTHR42923">
    <property type="entry name" value="PROTOPORPHYRINOGEN OXIDASE"/>
    <property type="match status" value="1"/>
</dbReference>
<evidence type="ECO:0000256" key="5">
    <source>
        <dbReference type="ARBA" id="ARBA00022630"/>
    </source>
</evidence>
<dbReference type="EC" id="1.3.3.4" evidence="4 11"/>
<evidence type="ECO:0000313" key="15">
    <source>
        <dbReference type="Proteomes" id="UP000325081"/>
    </source>
</evidence>
<comment type="cofactor">
    <cofactor evidence="11">
        <name>FAD</name>
        <dbReference type="ChEBI" id="CHEBI:57692"/>
    </cofactor>
    <text evidence="11">Binds 1 FAD per subunit.</text>
</comment>
<evidence type="ECO:0000256" key="1">
    <source>
        <dbReference type="ARBA" id="ARBA00002600"/>
    </source>
</evidence>
<evidence type="ECO:0000256" key="9">
    <source>
        <dbReference type="ARBA" id="ARBA00023244"/>
    </source>
</evidence>
<feature type="domain" description="Amine oxidase" evidence="13">
    <location>
        <begin position="232"/>
        <end position="583"/>
    </location>
</feature>
<dbReference type="InterPro" id="IPR036188">
    <property type="entry name" value="FAD/NAD-bd_sf"/>
</dbReference>
<dbReference type="InterPro" id="IPR002937">
    <property type="entry name" value="Amino_oxidase"/>
</dbReference>
<dbReference type="GO" id="GO:0006782">
    <property type="term" value="P:protoporphyrinogen IX biosynthetic process"/>
    <property type="evidence" value="ECO:0007669"/>
    <property type="project" value="UniProtKB-UniRule"/>
</dbReference>
<feature type="region of interest" description="Disordered" evidence="12">
    <location>
        <begin position="282"/>
        <end position="301"/>
    </location>
</feature>
<evidence type="ECO:0000256" key="3">
    <source>
        <dbReference type="ARBA" id="ARBA00010551"/>
    </source>
</evidence>
<evidence type="ECO:0000256" key="10">
    <source>
        <dbReference type="ARBA" id="ARBA00047554"/>
    </source>
</evidence>
<evidence type="ECO:0000256" key="6">
    <source>
        <dbReference type="ARBA" id="ARBA00022827"/>
    </source>
</evidence>
<dbReference type="InterPro" id="IPR050464">
    <property type="entry name" value="Zeta_carotene_desat/Oxidored"/>
</dbReference>
<evidence type="ECO:0000256" key="11">
    <source>
        <dbReference type="RuleBase" id="RU367069"/>
    </source>
</evidence>
<evidence type="ECO:0000256" key="4">
    <source>
        <dbReference type="ARBA" id="ARBA00012867"/>
    </source>
</evidence>
<keyword evidence="7 11" id="KW-0560">Oxidoreductase</keyword>
<evidence type="ECO:0000256" key="7">
    <source>
        <dbReference type="ARBA" id="ARBA00023002"/>
    </source>
</evidence>
<dbReference type="Gene3D" id="3.50.50.60">
    <property type="entry name" value="FAD/NAD(P)-binding domain"/>
    <property type="match status" value="4"/>
</dbReference>
<feature type="domain" description="Amine oxidase" evidence="13">
    <location>
        <begin position="41"/>
        <end position="162"/>
    </location>
</feature>
<protein>
    <recommendedName>
        <fullName evidence="4 11">Protoporphyrinogen oxidase</fullName>
        <ecNumber evidence="4 11">1.3.3.4</ecNumber>
    </recommendedName>
</protein>
<comment type="pathway">
    <text evidence="2 11">Porphyrin-containing compound metabolism; protoporphyrin-IX biosynthesis; protoporphyrin-IX from protoporphyrinogen-IX: step 1/1.</text>
</comment>
<organism evidence="14 15">
    <name type="scientific">Striga asiatica</name>
    <name type="common">Asiatic witchweed</name>
    <name type="synonym">Buchnera asiatica</name>
    <dbReference type="NCBI Taxonomy" id="4170"/>
    <lineage>
        <taxon>Eukaryota</taxon>
        <taxon>Viridiplantae</taxon>
        <taxon>Streptophyta</taxon>
        <taxon>Embryophyta</taxon>
        <taxon>Tracheophyta</taxon>
        <taxon>Spermatophyta</taxon>
        <taxon>Magnoliopsida</taxon>
        <taxon>eudicotyledons</taxon>
        <taxon>Gunneridae</taxon>
        <taxon>Pentapetalae</taxon>
        <taxon>asterids</taxon>
        <taxon>lamiids</taxon>
        <taxon>Lamiales</taxon>
        <taxon>Orobanchaceae</taxon>
        <taxon>Buchnereae</taxon>
        <taxon>Striga</taxon>
    </lineage>
</organism>
<name>A0A5A7PK91_STRAF</name>
<evidence type="ECO:0000313" key="14">
    <source>
        <dbReference type="EMBL" id="GER33283.1"/>
    </source>
</evidence>
<dbReference type="UniPathway" id="UPA00251">
    <property type="reaction ID" value="UER00324"/>
</dbReference>
<keyword evidence="8 11" id="KW-0350">Heme biosynthesis</keyword>
<reference evidence="15" key="1">
    <citation type="journal article" date="2019" name="Curr. Biol.">
        <title>Genome Sequence of Striga asiatica Provides Insight into the Evolution of Plant Parasitism.</title>
        <authorList>
            <person name="Yoshida S."/>
            <person name="Kim S."/>
            <person name="Wafula E.K."/>
            <person name="Tanskanen J."/>
            <person name="Kim Y.M."/>
            <person name="Honaas L."/>
            <person name="Yang Z."/>
            <person name="Spallek T."/>
            <person name="Conn C.E."/>
            <person name="Ichihashi Y."/>
            <person name="Cheong K."/>
            <person name="Cui S."/>
            <person name="Der J.P."/>
            <person name="Gundlach H."/>
            <person name="Jiao Y."/>
            <person name="Hori C."/>
            <person name="Ishida J.K."/>
            <person name="Kasahara H."/>
            <person name="Kiba T."/>
            <person name="Kim M.S."/>
            <person name="Koo N."/>
            <person name="Laohavisit A."/>
            <person name="Lee Y.H."/>
            <person name="Lumba S."/>
            <person name="McCourt P."/>
            <person name="Mortimer J.C."/>
            <person name="Mutuku J.M."/>
            <person name="Nomura T."/>
            <person name="Sasaki-Sekimoto Y."/>
            <person name="Seto Y."/>
            <person name="Wang Y."/>
            <person name="Wakatake T."/>
            <person name="Sakakibara H."/>
            <person name="Demura T."/>
            <person name="Yamaguchi S."/>
            <person name="Yoneyama K."/>
            <person name="Manabe R.I."/>
            <person name="Nelson D.C."/>
            <person name="Schulman A.H."/>
            <person name="Timko M.P."/>
            <person name="dePamphilis C.W."/>
            <person name="Choi D."/>
            <person name="Shirasu K."/>
        </authorList>
    </citation>
    <scope>NUCLEOTIDE SEQUENCE [LARGE SCALE GENOMIC DNA]</scope>
    <source>
        <strain evidence="15">cv. UVA1</strain>
    </source>
</reference>
<dbReference type="GO" id="GO:0009534">
    <property type="term" value="C:chloroplast thylakoid"/>
    <property type="evidence" value="ECO:0007669"/>
    <property type="project" value="TreeGrafter"/>
</dbReference>
<evidence type="ECO:0000256" key="2">
    <source>
        <dbReference type="ARBA" id="ARBA00005073"/>
    </source>
</evidence>
<proteinExistence type="inferred from homology"/>
<evidence type="ECO:0000256" key="8">
    <source>
        <dbReference type="ARBA" id="ARBA00023133"/>
    </source>
</evidence>
<comment type="caution">
    <text evidence="14">The sequence shown here is derived from an EMBL/GenBank/DDBJ whole genome shotgun (WGS) entry which is preliminary data.</text>
</comment>
<dbReference type="AlphaFoldDB" id="A0A5A7PK91"/>
<keyword evidence="15" id="KW-1185">Reference proteome</keyword>